<organism evidence="1 2">
    <name type="scientific">Methylomonas methanica</name>
    <dbReference type="NCBI Taxonomy" id="421"/>
    <lineage>
        <taxon>Bacteria</taxon>
        <taxon>Pseudomonadati</taxon>
        <taxon>Pseudomonadota</taxon>
        <taxon>Gammaproteobacteria</taxon>
        <taxon>Methylococcales</taxon>
        <taxon>Methylococcaceae</taxon>
        <taxon>Methylomonas</taxon>
    </lineage>
</organism>
<evidence type="ECO:0000313" key="2">
    <source>
        <dbReference type="Proteomes" id="UP000077763"/>
    </source>
</evidence>
<accession>A0A177M8E1</accession>
<dbReference type="InterPro" id="IPR014054">
    <property type="entry name" value="Phage_regulatory_Rha"/>
</dbReference>
<dbReference type="AlphaFoldDB" id="A0A177M8E1"/>
<reference evidence="2" key="1">
    <citation type="submission" date="2016-03" db="EMBL/GenBank/DDBJ databases">
        <authorList>
            <person name="Heylen K."/>
            <person name="De Vos P."/>
            <person name="Vekeman B."/>
        </authorList>
    </citation>
    <scope>NUCLEOTIDE SEQUENCE [LARGE SCALE GENOMIC DNA]</scope>
    <source>
        <strain evidence="2">R-45371</strain>
    </source>
</reference>
<protein>
    <recommendedName>
        <fullName evidence="3">Phage regulatory protein, Rha family</fullName>
    </recommendedName>
</protein>
<dbReference type="Pfam" id="PF09669">
    <property type="entry name" value="Phage_pRha"/>
    <property type="match status" value="1"/>
</dbReference>
<evidence type="ECO:0008006" key="3">
    <source>
        <dbReference type="Google" id="ProtNLM"/>
    </source>
</evidence>
<name>A0A177M8E1_METMH</name>
<evidence type="ECO:0000313" key="1">
    <source>
        <dbReference type="EMBL" id="OAI01804.1"/>
    </source>
</evidence>
<dbReference type="EMBL" id="LUUH01000066">
    <property type="protein sequence ID" value="OAI01804.1"/>
    <property type="molecule type" value="Genomic_DNA"/>
</dbReference>
<dbReference type="Proteomes" id="UP000077763">
    <property type="component" value="Unassembled WGS sequence"/>
</dbReference>
<sequence length="244" mass="27356">MKALAKPATENQTAKSSINLIIHGSSNQLCVDSRDIAKEFGRQHKNVLQTLDDLLTDGTISRLESKPRNYQKLGRQYRCFELNEAGFLKAMPFIGGRKSREGQKRLVDEFLRVRRQLDRQAKERETLAYQVARLSGKDSRGILTDAIQQFVEYARERGSQNADRYFSIITNAVYKALVVIEPQATEIRELLTAVQLKILELAELTAAQALTEGMESQQPYKAVFQAMKAALDGAVGPRVKILGG</sequence>
<comment type="caution">
    <text evidence="1">The sequence shown here is derived from an EMBL/GenBank/DDBJ whole genome shotgun (WGS) entry which is preliminary data.</text>
</comment>
<gene>
    <name evidence="1" type="ORF">A1353_00880</name>
</gene>
<proteinExistence type="predicted"/>
<dbReference type="RefSeq" id="WP_064037547.1">
    <property type="nucleotide sequence ID" value="NZ_LUUH01000066.1"/>
</dbReference>